<sequence length="531" mass="59647">MTIDPPQTFSVKSVAIIGAGPSGIASLHDLSRVTRSGKSLFGERDISKYEKEGDLAFPDLVAFERNASVGGVWSKSAFAENNRDPNLPEFKDDSVDLTNPENVYQKIPIDAGLEKKLGDSSVDHPVKVLVTPEISTKIQHQWRSSAAYNGLFTNVTNRYMSFSFDERLGDDLKKINSKYKHIPDHQSSRDVSDYLERVVANNNLEKYIRFNTNVERVKKLPSGKWEVVASHLAEENGVQYLHWYKQIFDAVIIGNGKTVPIVPNIKNMAKFAEVNKDKVTFKLAKSVQDPSFIRNAKKPLFIGSSVSSVDLIQYAFPRDLEKPSVYISRRTETANSGWVMFCSYAKGVVNKPTIEEFLPESNSVRFSDGTVESGFDAIIVCTGYHMFYPFIDKSVVDSNPNIFKFFRYTFSMADPTLALVGNTYAGFFFNRVESQAAALAGVWTNQSKLPSLKEQEQEYEQRPGLLVVPIIDKRFIRPLISLAIEGRPHPFTVNKEKSDYIYHVATGGHTILGLFFKVRNGEVDSRDLLAT</sequence>
<dbReference type="InterPro" id="IPR020946">
    <property type="entry name" value="Flavin_mOase-like"/>
</dbReference>
<keyword evidence="3" id="KW-0274">FAD</keyword>
<dbReference type="GeneID" id="30178740"/>
<dbReference type="PANTHER" id="PTHR23023">
    <property type="entry name" value="DIMETHYLANILINE MONOOXYGENASE"/>
    <property type="match status" value="1"/>
</dbReference>
<dbReference type="OrthoDB" id="66881at2759"/>
<evidence type="ECO:0000256" key="2">
    <source>
        <dbReference type="ARBA" id="ARBA00022630"/>
    </source>
</evidence>
<dbReference type="InterPro" id="IPR050346">
    <property type="entry name" value="FMO-like"/>
</dbReference>
<dbReference type="Proteomes" id="UP000094455">
    <property type="component" value="Unassembled WGS sequence"/>
</dbReference>
<keyword evidence="4" id="KW-0521">NADP</keyword>
<dbReference type="SUPFAM" id="SSF51905">
    <property type="entry name" value="FAD/NAD(P)-binding domain"/>
    <property type="match status" value="2"/>
</dbReference>
<dbReference type="GO" id="GO:0050660">
    <property type="term" value="F:flavin adenine dinucleotide binding"/>
    <property type="evidence" value="ECO:0007669"/>
    <property type="project" value="InterPro"/>
</dbReference>
<evidence type="ECO:0000313" key="7">
    <source>
        <dbReference type="Proteomes" id="UP000094455"/>
    </source>
</evidence>
<dbReference type="STRING" id="763406.A0A1E3ND88"/>
<keyword evidence="7" id="KW-1185">Reference proteome</keyword>
<dbReference type="Pfam" id="PF00743">
    <property type="entry name" value="FMO-like"/>
    <property type="match status" value="2"/>
</dbReference>
<dbReference type="Gene3D" id="3.50.50.60">
    <property type="entry name" value="FAD/NAD(P)-binding domain"/>
    <property type="match status" value="2"/>
</dbReference>
<evidence type="ECO:0000256" key="3">
    <source>
        <dbReference type="ARBA" id="ARBA00022827"/>
    </source>
</evidence>
<evidence type="ECO:0000313" key="6">
    <source>
        <dbReference type="EMBL" id="ODQ44066.1"/>
    </source>
</evidence>
<keyword evidence="2" id="KW-0285">Flavoprotein</keyword>
<evidence type="ECO:0000256" key="5">
    <source>
        <dbReference type="ARBA" id="ARBA00023002"/>
    </source>
</evidence>
<accession>A0A1E3ND88</accession>
<evidence type="ECO:0000256" key="4">
    <source>
        <dbReference type="ARBA" id="ARBA00022857"/>
    </source>
</evidence>
<dbReference type="GO" id="GO:0004499">
    <property type="term" value="F:N,N-dimethylaniline monooxygenase activity"/>
    <property type="evidence" value="ECO:0007669"/>
    <property type="project" value="InterPro"/>
</dbReference>
<dbReference type="InterPro" id="IPR036188">
    <property type="entry name" value="FAD/NAD-bd_sf"/>
</dbReference>
<protein>
    <submittedName>
        <fullName evidence="6">Uncharacterized protein</fullName>
    </submittedName>
</protein>
<dbReference type="RefSeq" id="XP_019015179.1">
    <property type="nucleotide sequence ID" value="XM_019162053.1"/>
</dbReference>
<comment type="similarity">
    <text evidence="1">Belongs to the FMO family.</text>
</comment>
<gene>
    <name evidence="6" type="ORF">PICMEDRAFT_18545</name>
</gene>
<reference evidence="6 7" key="1">
    <citation type="journal article" date="2016" name="Proc. Natl. Acad. Sci. U.S.A.">
        <title>Comparative genomics of biotechnologically important yeasts.</title>
        <authorList>
            <person name="Riley R."/>
            <person name="Haridas S."/>
            <person name="Wolfe K.H."/>
            <person name="Lopes M.R."/>
            <person name="Hittinger C.T."/>
            <person name="Goeker M."/>
            <person name="Salamov A.A."/>
            <person name="Wisecaver J.H."/>
            <person name="Long T.M."/>
            <person name="Calvey C.H."/>
            <person name="Aerts A.L."/>
            <person name="Barry K.W."/>
            <person name="Choi C."/>
            <person name="Clum A."/>
            <person name="Coughlan A.Y."/>
            <person name="Deshpande S."/>
            <person name="Douglass A.P."/>
            <person name="Hanson S.J."/>
            <person name="Klenk H.-P."/>
            <person name="LaButti K.M."/>
            <person name="Lapidus A."/>
            <person name="Lindquist E.A."/>
            <person name="Lipzen A.M."/>
            <person name="Meier-Kolthoff J.P."/>
            <person name="Ohm R.A."/>
            <person name="Otillar R.P."/>
            <person name="Pangilinan J.L."/>
            <person name="Peng Y."/>
            <person name="Rokas A."/>
            <person name="Rosa C.A."/>
            <person name="Scheuner C."/>
            <person name="Sibirny A.A."/>
            <person name="Slot J.C."/>
            <person name="Stielow J.B."/>
            <person name="Sun H."/>
            <person name="Kurtzman C.P."/>
            <person name="Blackwell M."/>
            <person name="Grigoriev I.V."/>
            <person name="Jeffries T.W."/>
        </authorList>
    </citation>
    <scope>NUCLEOTIDE SEQUENCE [LARGE SCALE GENOMIC DNA]</scope>
    <source>
        <strain evidence="6 7">NRRL Y-2026</strain>
    </source>
</reference>
<organism evidence="6 7">
    <name type="scientific">Pichia membranifaciens NRRL Y-2026</name>
    <dbReference type="NCBI Taxonomy" id="763406"/>
    <lineage>
        <taxon>Eukaryota</taxon>
        <taxon>Fungi</taxon>
        <taxon>Dikarya</taxon>
        <taxon>Ascomycota</taxon>
        <taxon>Saccharomycotina</taxon>
        <taxon>Pichiomycetes</taxon>
        <taxon>Pichiales</taxon>
        <taxon>Pichiaceae</taxon>
        <taxon>Pichia</taxon>
    </lineage>
</organism>
<dbReference type="GO" id="GO:0050661">
    <property type="term" value="F:NADP binding"/>
    <property type="evidence" value="ECO:0007669"/>
    <property type="project" value="InterPro"/>
</dbReference>
<keyword evidence="5" id="KW-0560">Oxidoreductase</keyword>
<dbReference type="InterPro" id="IPR000960">
    <property type="entry name" value="Flavin_mOase"/>
</dbReference>
<evidence type="ECO:0000256" key="1">
    <source>
        <dbReference type="ARBA" id="ARBA00009183"/>
    </source>
</evidence>
<dbReference type="PIRSF" id="PIRSF000332">
    <property type="entry name" value="FMO"/>
    <property type="match status" value="1"/>
</dbReference>
<proteinExistence type="inferred from homology"/>
<dbReference type="EMBL" id="KV454009">
    <property type="protein sequence ID" value="ODQ44066.1"/>
    <property type="molecule type" value="Genomic_DNA"/>
</dbReference>
<dbReference type="AlphaFoldDB" id="A0A1E3ND88"/>
<name>A0A1E3ND88_9ASCO</name>